<comment type="similarity">
    <text evidence="1">Belongs to the AFG1 ATPase family.</text>
</comment>
<evidence type="ECO:0000313" key="5">
    <source>
        <dbReference type="Proteomes" id="UP001530400"/>
    </source>
</evidence>
<dbReference type="Proteomes" id="UP001530400">
    <property type="component" value="Unassembled WGS sequence"/>
</dbReference>
<dbReference type="InterPro" id="IPR005654">
    <property type="entry name" value="ATPase_AFG1-like"/>
</dbReference>
<sequence>MAPRTALQLPRLLISRSGQPARHEFVCRTQSASKLQISSQRLQLLRRQAFRLTATYSSADSLRTISQQRFCGTQAAAEAEPKEPEQNNESLIDHYNSLVQSSELSNDPYQIIALRELERLRSECIVYLASESSNTQVEEEQSTSLFSFTPSWSTASTSVKATPLPKGVYLHGGVGCGKTYCMDLFFHSLPDESAQKVHFHKFMLGVHKAMHKAKNINKLSGDAIFNHIIKEILNVGRIICFDEFQVTDVADAMVLKRLFTGLIQNGAIIVATSNRPPRDLYLGGLQRDLFLPFIDLLEDKLIEVSMWASDMDYRLVGKESGSVKGTHAHKVYFIEEDDSSNAKNEFENLFETLTHGSQVNSVMLDVSGRQVLVPKASNEYNIARFSFYDLCGKAKGAADYLAIGERFNTIFIEHVPRLKFHEVNLVRRWITLIDALYECHVKLVLHIAASPDNMFVVDLDNKHTDEVFAFDRTRSRMEEMRSEGYLKKKWIGSEHKST</sequence>
<evidence type="ECO:0000313" key="4">
    <source>
        <dbReference type="EMBL" id="KAL3799224.1"/>
    </source>
</evidence>
<name>A0ABD3QFP2_9STRA</name>
<dbReference type="PANTHER" id="PTHR12169">
    <property type="entry name" value="ATPASE N2B"/>
    <property type="match status" value="1"/>
</dbReference>
<gene>
    <name evidence="4" type="ORF">ACHAWO_000456</name>
</gene>
<dbReference type="Gene3D" id="3.40.50.300">
    <property type="entry name" value="P-loop containing nucleotide triphosphate hydrolases"/>
    <property type="match status" value="1"/>
</dbReference>
<dbReference type="SUPFAM" id="SSF52540">
    <property type="entry name" value="P-loop containing nucleoside triphosphate hydrolases"/>
    <property type="match status" value="1"/>
</dbReference>
<evidence type="ECO:0000256" key="3">
    <source>
        <dbReference type="ARBA" id="ARBA00022840"/>
    </source>
</evidence>
<keyword evidence="2" id="KW-0547">Nucleotide-binding</keyword>
<dbReference type="AlphaFoldDB" id="A0ABD3QFP2"/>
<dbReference type="EMBL" id="JALLPJ020000192">
    <property type="protein sequence ID" value="KAL3799224.1"/>
    <property type="molecule type" value="Genomic_DNA"/>
</dbReference>
<evidence type="ECO:0008006" key="6">
    <source>
        <dbReference type="Google" id="ProtNLM"/>
    </source>
</evidence>
<dbReference type="InterPro" id="IPR027417">
    <property type="entry name" value="P-loop_NTPase"/>
</dbReference>
<proteinExistence type="inferred from homology"/>
<evidence type="ECO:0000256" key="1">
    <source>
        <dbReference type="ARBA" id="ARBA00010322"/>
    </source>
</evidence>
<evidence type="ECO:0000256" key="2">
    <source>
        <dbReference type="ARBA" id="ARBA00022741"/>
    </source>
</evidence>
<keyword evidence="5" id="KW-1185">Reference proteome</keyword>
<dbReference type="GO" id="GO:0005524">
    <property type="term" value="F:ATP binding"/>
    <property type="evidence" value="ECO:0007669"/>
    <property type="project" value="UniProtKB-KW"/>
</dbReference>
<organism evidence="4 5">
    <name type="scientific">Cyclotella atomus</name>
    <dbReference type="NCBI Taxonomy" id="382360"/>
    <lineage>
        <taxon>Eukaryota</taxon>
        <taxon>Sar</taxon>
        <taxon>Stramenopiles</taxon>
        <taxon>Ochrophyta</taxon>
        <taxon>Bacillariophyta</taxon>
        <taxon>Coscinodiscophyceae</taxon>
        <taxon>Thalassiosirophycidae</taxon>
        <taxon>Stephanodiscales</taxon>
        <taxon>Stephanodiscaceae</taxon>
        <taxon>Cyclotella</taxon>
    </lineage>
</organism>
<keyword evidence="3" id="KW-0067">ATP-binding</keyword>
<dbReference type="Pfam" id="PF03969">
    <property type="entry name" value="AFG1_ATPase"/>
    <property type="match status" value="1"/>
</dbReference>
<reference evidence="4 5" key="1">
    <citation type="submission" date="2024-10" db="EMBL/GenBank/DDBJ databases">
        <title>Updated reference genomes for cyclostephanoid diatoms.</title>
        <authorList>
            <person name="Roberts W.R."/>
            <person name="Alverson A.J."/>
        </authorList>
    </citation>
    <scope>NUCLEOTIDE SEQUENCE [LARGE SCALE GENOMIC DNA]</scope>
    <source>
        <strain evidence="4 5">AJA010-31</strain>
    </source>
</reference>
<dbReference type="PANTHER" id="PTHR12169:SF6">
    <property type="entry name" value="AFG1-LIKE ATPASE"/>
    <property type="match status" value="1"/>
</dbReference>
<dbReference type="NCBIfam" id="NF040713">
    <property type="entry name" value="ZapE"/>
    <property type="match status" value="1"/>
</dbReference>
<accession>A0ABD3QFP2</accession>
<protein>
    <recommendedName>
        <fullName evidence="6">AFG1-like ATPase</fullName>
    </recommendedName>
</protein>
<comment type="caution">
    <text evidence="4">The sequence shown here is derived from an EMBL/GenBank/DDBJ whole genome shotgun (WGS) entry which is preliminary data.</text>
</comment>